<dbReference type="Pfam" id="PF14516">
    <property type="entry name" value="AAA_35"/>
    <property type="match status" value="1"/>
</dbReference>
<keyword evidence="3" id="KW-1185">Reference proteome</keyword>
<reference evidence="2" key="2">
    <citation type="journal article" date="2019" name="Genome Biol. Evol.">
        <title>Day and night: Metabolic profiles and evolutionary relationships of six axenic non-marine cyanobacteria.</title>
        <authorList>
            <person name="Will S.E."/>
            <person name="Henke P."/>
            <person name="Boedeker C."/>
            <person name="Huang S."/>
            <person name="Brinkmann H."/>
            <person name="Rohde M."/>
            <person name="Jarek M."/>
            <person name="Friedl T."/>
            <person name="Seufert S."/>
            <person name="Schumacher M."/>
            <person name="Overmann J."/>
            <person name="Neumann-Schaal M."/>
            <person name="Petersen J."/>
        </authorList>
    </citation>
    <scope>NUCLEOTIDE SEQUENCE [LARGE SCALE GENOMIC DNA]</scope>
    <source>
        <strain evidence="2">PCC 7102</strain>
    </source>
</reference>
<sequence>MQSQVRNTSETALISFEVALQVVNTAIMSEESRHLKNIEIEVLRGVLQGQKYDEIAAICGYAPEYIKNDVGPKLWQSLSSIWGKKVSKNNLMAVLAQQVFQEKLQNKPSTKSESLLKAIPCQSNFYIERPLVESRCYAEIIKPGALIQIKAPQQMGKTSLMLKILDYARKNSSTADNQEVRTVALSLKRADKATFNDLDKFLRWLCYSITRKLQLPNRIEEYWNENFGSKNNCTAYFEEYLLPAINGTLVLGFDNVDVVHLYPEIAEDFFSLLDSWCEEVNYGDSGNPIWQNLRFILVDTEEVYNSLNTHESFNAGLTIKLQPFTSEQVQCLAQCYKLQLSQDETRELMQFVGGHPYLVKQTFEHLTQQKLTLSELLQVAATDTDIYGHHLQRYLRSLQQHPKLAAAYHQVVKASSPIELEKSLAFKLCNMGLATLQGNKIVPSCELYRKFIPYWFQTNEASQDKVYMSKNLYLVS</sequence>
<gene>
    <name evidence="2" type="ORF">DSM106972_091630</name>
</gene>
<dbReference type="Gene3D" id="3.40.50.300">
    <property type="entry name" value="P-loop containing nucleotide triphosphate hydrolases"/>
    <property type="match status" value="1"/>
</dbReference>
<dbReference type="AlphaFoldDB" id="A0A3S5K303"/>
<dbReference type="OrthoDB" id="5522963at2"/>
<dbReference type="EMBL" id="RSCL01000044">
    <property type="protein sequence ID" value="RUS95003.1"/>
    <property type="molecule type" value="Genomic_DNA"/>
</dbReference>
<protein>
    <recommendedName>
        <fullName evidence="1">vWA-MoxR associated protein N-terminal HTH domain-containing protein</fullName>
    </recommendedName>
</protein>
<proteinExistence type="predicted"/>
<feature type="domain" description="vWA-MoxR associated protein N-terminal HTH" evidence="1">
    <location>
        <begin position="15"/>
        <end position="97"/>
    </location>
</feature>
<dbReference type="Pfam" id="PF26355">
    <property type="entry name" value="HTH_VMAP-M9"/>
    <property type="match status" value="1"/>
</dbReference>
<dbReference type="InterPro" id="IPR058651">
    <property type="entry name" value="HTH_VMAP-M9"/>
</dbReference>
<name>A0A3S5K303_9CYAN</name>
<comment type="caution">
    <text evidence="2">The sequence shown here is derived from an EMBL/GenBank/DDBJ whole genome shotgun (WGS) entry which is preliminary data.</text>
</comment>
<dbReference type="SUPFAM" id="SSF52540">
    <property type="entry name" value="P-loop containing nucleoside triphosphate hydrolases"/>
    <property type="match status" value="1"/>
</dbReference>
<evidence type="ECO:0000313" key="3">
    <source>
        <dbReference type="Proteomes" id="UP000271624"/>
    </source>
</evidence>
<accession>A0A3S5K303</accession>
<dbReference type="InterPro" id="IPR027417">
    <property type="entry name" value="P-loop_NTPase"/>
</dbReference>
<evidence type="ECO:0000313" key="2">
    <source>
        <dbReference type="EMBL" id="RUS95003.1"/>
    </source>
</evidence>
<organism evidence="2 3">
    <name type="scientific">Dulcicalothrix desertica PCC 7102</name>
    <dbReference type="NCBI Taxonomy" id="232991"/>
    <lineage>
        <taxon>Bacteria</taxon>
        <taxon>Bacillati</taxon>
        <taxon>Cyanobacteriota</taxon>
        <taxon>Cyanophyceae</taxon>
        <taxon>Nostocales</taxon>
        <taxon>Calotrichaceae</taxon>
        <taxon>Dulcicalothrix</taxon>
    </lineage>
</organism>
<dbReference type="Proteomes" id="UP000271624">
    <property type="component" value="Unassembled WGS sequence"/>
</dbReference>
<dbReference type="RefSeq" id="WP_127087110.1">
    <property type="nucleotide sequence ID" value="NZ_RSCL01000044.1"/>
</dbReference>
<evidence type="ECO:0000259" key="1">
    <source>
        <dbReference type="Pfam" id="PF26355"/>
    </source>
</evidence>
<reference evidence="2" key="1">
    <citation type="submission" date="2018-12" db="EMBL/GenBank/DDBJ databases">
        <authorList>
            <person name="Will S."/>
            <person name="Neumann-Schaal M."/>
            <person name="Henke P."/>
        </authorList>
    </citation>
    <scope>NUCLEOTIDE SEQUENCE</scope>
    <source>
        <strain evidence="2">PCC 7102</strain>
    </source>
</reference>